<organism evidence="3 4">
    <name type="scientific">Pocillopora meandrina</name>
    <dbReference type="NCBI Taxonomy" id="46732"/>
    <lineage>
        <taxon>Eukaryota</taxon>
        <taxon>Metazoa</taxon>
        <taxon>Cnidaria</taxon>
        <taxon>Anthozoa</taxon>
        <taxon>Hexacorallia</taxon>
        <taxon>Scleractinia</taxon>
        <taxon>Astrocoeniina</taxon>
        <taxon>Pocilloporidae</taxon>
        <taxon>Pocillopora</taxon>
    </lineage>
</organism>
<reference evidence="3 4" key="1">
    <citation type="submission" date="2022-05" db="EMBL/GenBank/DDBJ databases">
        <authorList>
            <consortium name="Genoscope - CEA"/>
            <person name="William W."/>
        </authorList>
    </citation>
    <scope>NUCLEOTIDE SEQUENCE [LARGE SCALE GENOMIC DNA]</scope>
</reference>
<dbReference type="PANTHER" id="PTHR38696">
    <property type="entry name" value="MEDIATOR OF RNA POLYMERASE II TRANSCRIPTION SUBUNIT 13"/>
    <property type="match status" value="1"/>
</dbReference>
<dbReference type="Pfam" id="PF09184">
    <property type="entry name" value="PPP4R2"/>
    <property type="match status" value="1"/>
</dbReference>
<evidence type="ECO:0000256" key="1">
    <source>
        <dbReference type="ARBA" id="ARBA00009207"/>
    </source>
</evidence>
<dbReference type="Proteomes" id="UP001159428">
    <property type="component" value="Unassembled WGS sequence"/>
</dbReference>
<gene>
    <name evidence="3" type="ORF">PMEA_00027331</name>
</gene>
<feature type="compositionally biased region" description="Polar residues" evidence="2">
    <location>
        <begin position="236"/>
        <end position="246"/>
    </location>
</feature>
<feature type="compositionally biased region" description="Basic and acidic residues" evidence="2">
    <location>
        <begin position="255"/>
        <end position="286"/>
    </location>
</feature>
<proteinExistence type="inferred from homology"/>
<evidence type="ECO:0000313" key="3">
    <source>
        <dbReference type="EMBL" id="CAH3153911.1"/>
    </source>
</evidence>
<accession>A0AAU9XRT7</accession>
<dbReference type="GO" id="GO:0019888">
    <property type="term" value="F:protein phosphatase regulator activity"/>
    <property type="evidence" value="ECO:0007669"/>
    <property type="project" value="InterPro"/>
</dbReference>
<keyword evidence="4" id="KW-1185">Reference proteome</keyword>
<name>A0AAU9XRT7_9CNID</name>
<feature type="region of interest" description="Disordered" evidence="2">
    <location>
        <begin position="198"/>
        <end position="324"/>
    </location>
</feature>
<feature type="compositionally biased region" description="Polar residues" evidence="2">
    <location>
        <begin position="205"/>
        <end position="219"/>
    </location>
</feature>
<dbReference type="AlphaFoldDB" id="A0AAU9XRT7"/>
<protein>
    <submittedName>
        <fullName evidence="3">Uncharacterized protein</fullName>
    </submittedName>
</protein>
<evidence type="ECO:0000256" key="2">
    <source>
        <dbReference type="SAM" id="MobiDB-lite"/>
    </source>
</evidence>
<comment type="similarity">
    <text evidence="1">Belongs to the PPP4R2 family.</text>
</comment>
<dbReference type="InterPro" id="IPR015267">
    <property type="entry name" value="PPP4R2"/>
</dbReference>
<feature type="compositionally biased region" description="Basic and acidic residues" evidence="2">
    <location>
        <begin position="225"/>
        <end position="235"/>
    </location>
</feature>
<dbReference type="EMBL" id="CALNXJ010000054">
    <property type="protein sequence ID" value="CAH3153911.1"/>
    <property type="molecule type" value="Genomic_DNA"/>
</dbReference>
<dbReference type="GO" id="GO:0030289">
    <property type="term" value="C:protein phosphatase 4 complex"/>
    <property type="evidence" value="ECO:0007669"/>
    <property type="project" value="InterPro"/>
</dbReference>
<evidence type="ECO:0000313" key="4">
    <source>
        <dbReference type="Proteomes" id="UP001159428"/>
    </source>
</evidence>
<dbReference type="PANTHER" id="PTHR38696:SF1">
    <property type="entry name" value="MEDIATOR OF RNA POLYMERASE II TRANSCRIPTION SUBUNIT 13"/>
    <property type="match status" value="1"/>
</dbReference>
<comment type="caution">
    <text evidence="3">The sequence shown here is derived from an EMBL/GenBank/DDBJ whole genome shotgun (WGS) entry which is preliminary data.</text>
</comment>
<sequence length="881" mass="98496">MLIKTMENNEEILQALHEFESATNAEKVLTQELEDMLLYIAKTGRVLFPWNSLKPVFLFKLDKVMREFFESSPSRNASSTEPTVTADFEVMRQRLLDCLDSFTSAPFTIQRLCELMMEPRKNYSNSEKFMRGVEKNVLVVSTVDFGRDEVAVYGLTNNIDGQHTLSNVPNGPVTNGVMSLGASSEGSFVADHGYDERLSPHVTPDNVTQNVTPGTNGPTPLNAHENGHDTQEHYNEANSTANSTGVETAASLAPPEHEVREEKSEVLSTRDGEHVELEQAPERDLSDGLPVTCASRSPAEEKEAAQALQEDSKQPSTTEISDCSPISFPGNFGHSFFPDLWSREQGLCSKTFMKLILTNMGGNQSNLPPRPMGFEYMCIAVRETDKLRIVLGTDREISIIRQIIEESWPKGIQQETFKMNGVHEFKLKGNPFCAGTSSSDAIISRKMAGNVLHRLYRDGWKLQMSSDLTQTTDLTTWIFKQDTTSICPSLPFLIVGLSSYDSLMVLNGPMDLHQTFKDVIEKSWPQGIQRWTYENDVLMIKLKGNPWCANGEDTVHARVILHTLIGALQVKQWKLYGNSNLRSSANTLFFEHDPNIVPGMQFSPIPGMQFSQSHFTISFNSHDLLRLIGAPEGLVSAVRNTLQTFWSRGIQEERSYASSWQFKLRGTPWWASGDEAVDSRFLVLKVLEALQAYGWSVAASVDCSRKDSDKSSVIFKTSQPTQSHFFCISLHETDKLRLINAPEDVAKICQDVIQSQYLLGIQRVQLYGKSLEFKFVGNPWSCGIDGHDGIHGRNMLLHIFRALAGRFWRPVTSADVSAKYIHQENGPDYPLDVDSIFFTYDPSAASPSAPPYMQPPPYGFLPPNEAPPPFAPPAYGAYPNQ</sequence>